<proteinExistence type="predicted"/>
<keyword evidence="3" id="KW-1185">Reference proteome</keyword>
<dbReference type="PANTHER" id="PTHR43194:SF2">
    <property type="entry name" value="PEROXISOMAL MEMBRANE PROTEIN LPX1"/>
    <property type="match status" value="1"/>
</dbReference>
<dbReference type="RefSeq" id="WP_268154274.1">
    <property type="nucleotide sequence ID" value="NZ_JAPPUW010000034.1"/>
</dbReference>
<comment type="caution">
    <text evidence="2">The sequence shown here is derived from an EMBL/GenBank/DDBJ whole genome shotgun (WGS) entry which is preliminary data.</text>
</comment>
<evidence type="ECO:0000259" key="1">
    <source>
        <dbReference type="Pfam" id="PF00561"/>
    </source>
</evidence>
<dbReference type="GO" id="GO:0016787">
    <property type="term" value="F:hydrolase activity"/>
    <property type="evidence" value="ECO:0007669"/>
    <property type="project" value="UniProtKB-KW"/>
</dbReference>
<dbReference type="AlphaFoldDB" id="A0A9X4LPT0"/>
<accession>A0A9X4LPT0</accession>
<evidence type="ECO:0000313" key="2">
    <source>
        <dbReference type="EMBL" id="MDG0864925.1"/>
    </source>
</evidence>
<dbReference type="SUPFAM" id="SSF53474">
    <property type="entry name" value="alpha/beta-Hydrolases"/>
    <property type="match status" value="1"/>
</dbReference>
<dbReference type="Proteomes" id="UP001152766">
    <property type="component" value="Unassembled WGS sequence"/>
</dbReference>
<feature type="domain" description="AB hydrolase-1" evidence="1">
    <location>
        <begin position="27"/>
        <end position="257"/>
    </location>
</feature>
<gene>
    <name evidence="2" type="ORF">EXJ73_20915</name>
</gene>
<dbReference type="InterPro" id="IPR029058">
    <property type="entry name" value="AB_hydrolase_fold"/>
</dbReference>
<name>A0A9X4LPT0_9BURK</name>
<organism evidence="2 3">
    <name type="scientific">Pelomonas aquatica</name>
    <dbReference type="NCBI Taxonomy" id="431058"/>
    <lineage>
        <taxon>Bacteria</taxon>
        <taxon>Pseudomonadati</taxon>
        <taxon>Pseudomonadota</taxon>
        <taxon>Betaproteobacteria</taxon>
        <taxon>Burkholderiales</taxon>
        <taxon>Sphaerotilaceae</taxon>
        <taxon>Roseateles</taxon>
    </lineage>
</organism>
<dbReference type="Gene3D" id="3.40.50.1820">
    <property type="entry name" value="alpha/beta hydrolase"/>
    <property type="match status" value="1"/>
</dbReference>
<reference evidence="2" key="1">
    <citation type="submission" date="2019-02" db="EMBL/GenBank/DDBJ databases">
        <title>Draft genome of the type strain Pelomonas aquatica CCUG 52575T.</title>
        <authorList>
            <person name="Gomila M."/>
            <person name="Lalucat J."/>
        </authorList>
    </citation>
    <scope>NUCLEOTIDE SEQUENCE</scope>
    <source>
        <strain evidence="2">CCUG 52575</strain>
    </source>
</reference>
<dbReference type="InterPro" id="IPR000073">
    <property type="entry name" value="AB_hydrolase_1"/>
</dbReference>
<dbReference type="InterPro" id="IPR050228">
    <property type="entry name" value="Carboxylesterase_BioH"/>
</dbReference>
<keyword evidence="2" id="KW-0378">Hydrolase</keyword>
<dbReference type="EMBL" id="SGUG01000045">
    <property type="protein sequence ID" value="MDG0864925.1"/>
    <property type="molecule type" value="Genomic_DNA"/>
</dbReference>
<dbReference type="PRINTS" id="PR00111">
    <property type="entry name" value="ABHYDROLASE"/>
</dbReference>
<protein>
    <submittedName>
        <fullName evidence="2">Alpha/beta hydrolase</fullName>
    </submittedName>
</protein>
<dbReference type="Pfam" id="PF00561">
    <property type="entry name" value="Abhydrolase_1"/>
    <property type="match status" value="1"/>
</dbReference>
<dbReference type="PANTHER" id="PTHR43194">
    <property type="entry name" value="HYDROLASE ALPHA/BETA FOLD FAMILY"/>
    <property type="match status" value="1"/>
</dbReference>
<sequence length="273" mass="28714">MQISHWIPVDGAELAVDYRPHDDGRAPLVLLHAGVTDGRLWDGAMAAAAGRRSALRMDRRGFGQTRIEAATPHAMVADLLAVLDALALPRVELVGCSQGGRLAIDFALAQPGRVAGLTLVAPAVTGAPEPVLNAQVQALADAIDAAEAAGRLDDMNRLEARLWLDGPARPEGRVGGAARELFLAMNGIALRSPPAGGLVDAPPAWPRLEALPGPVRLVWGELDLPHLVERCRQIAARIPGVRCWPMQGVAHLPALEAPAAFNAVLREAGLLDG</sequence>
<evidence type="ECO:0000313" key="3">
    <source>
        <dbReference type="Proteomes" id="UP001152766"/>
    </source>
</evidence>